<dbReference type="Pfam" id="PF07549">
    <property type="entry name" value="Sec_GG"/>
    <property type="match status" value="1"/>
</dbReference>
<evidence type="ECO:0000256" key="2">
    <source>
        <dbReference type="ARBA" id="ARBA00015792"/>
    </source>
</evidence>
<comment type="subcellular location">
    <subcellularLocation>
        <location evidence="1">Cell membrane</location>
        <topology evidence="1">Multi-pass membrane protein</topology>
    </subcellularLocation>
</comment>
<dbReference type="PANTHER" id="PTHR30081:SF8">
    <property type="entry name" value="PROTEIN TRANSLOCASE SUBUNIT SECF"/>
    <property type="match status" value="1"/>
</dbReference>
<feature type="transmembrane region" description="Helical" evidence="10">
    <location>
        <begin position="161"/>
        <end position="184"/>
    </location>
</feature>
<dbReference type="InterPro" id="IPR055344">
    <property type="entry name" value="SecD_SecF_C_bact"/>
</dbReference>
<dbReference type="NCBIfam" id="TIGR00916">
    <property type="entry name" value="2A0604s01"/>
    <property type="match status" value="1"/>
</dbReference>
<dbReference type="Gene3D" id="1.20.1640.10">
    <property type="entry name" value="Multidrug efflux transporter AcrB transmembrane domain"/>
    <property type="match status" value="1"/>
</dbReference>
<dbReference type="Pfam" id="PF02355">
    <property type="entry name" value="SecD_SecF_C"/>
    <property type="match status" value="1"/>
</dbReference>
<dbReference type="GO" id="GO:0006886">
    <property type="term" value="P:intracellular protein transport"/>
    <property type="evidence" value="ECO:0007669"/>
    <property type="project" value="InterPro"/>
</dbReference>
<proteinExistence type="inferred from homology"/>
<keyword evidence="6" id="KW-0653">Protein transport</keyword>
<feature type="transmembrane region" description="Helical" evidence="10">
    <location>
        <begin position="21"/>
        <end position="39"/>
    </location>
</feature>
<dbReference type="InterPro" id="IPR005665">
    <property type="entry name" value="SecF_bac"/>
</dbReference>
<evidence type="ECO:0000259" key="11">
    <source>
        <dbReference type="Pfam" id="PF02355"/>
    </source>
</evidence>
<dbReference type="SUPFAM" id="SSF82866">
    <property type="entry name" value="Multidrug efflux transporter AcrB transmembrane domain"/>
    <property type="match status" value="1"/>
</dbReference>
<dbReference type="InterPro" id="IPR048634">
    <property type="entry name" value="SecD_SecF_C"/>
</dbReference>
<organism evidence="12">
    <name type="scientific">hydrothermal vent metagenome</name>
    <dbReference type="NCBI Taxonomy" id="652676"/>
    <lineage>
        <taxon>unclassified sequences</taxon>
        <taxon>metagenomes</taxon>
        <taxon>ecological metagenomes</taxon>
    </lineage>
</organism>
<dbReference type="InterPro" id="IPR022813">
    <property type="entry name" value="SecD/SecF_arch_bac"/>
</dbReference>
<keyword evidence="5 10" id="KW-0812">Transmembrane</keyword>
<evidence type="ECO:0000256" key="1">
    <source>
        <dbReference type="ARBA" id="ARBA00004651"/>
    </source>
</evidence>
<evidence type="ECO:0000313" key="12">
    <source>
        <dbReference type="EMBL" id="SFV57933.1"/>
    </source>
</evidence>
<protein>
    <recommendedName>
        <fullName evidence="2">Protein translocase subunit SecF</fullName>
    </recommendedName>
</protein>
<dbReference type="EMBL" id="FPHC01000045">
    <property type="protein sequence ID" value="SFV57933.1"/>
    <property type="molecule type" value="Genomic_DNA"/>
</dbReference>
<dbReference type="GO" id="GO:0005886">
    <property type="term" value="C:plasma membrane"/>
    <property type="evidence" value="ECO:0007669"/>
    <property type="project" value="UniProtKB-SubCell"/>
</dbReference>
<name>A0A1W1BWQ2_9ZZZZ</name>
<evidence type="ECO:0000256" key="10">
    <source>
        <dbReference type="SAM" id="Phobius"/>
    </source>
</evidence>
<dbReference type="HAMAP" id="MF_01464_B">
    <property type="entry name" value="SecF_B"/>
    <property type="match status" value="1"/>
</dbReference>
<evidence type="ECO:0000256" key="5">
    <source>
        <dbReference type="ARBA" id="ARBA00022692"/>
    </source>
</evidence>
<reference evidence="12" key="1">
    <citation type="submission" date="2016-10" db="EMBL/GenBank/DDBJ databases">
        <authorList>
            <person name="de Groot N.N."/>
        </authorList>
    </citation>
    <scope>NUCLEOTIDE SEQUENCE</scope>
</reference>
<dbReference type="InterPro" id="IPR022645">
    <property type="entry name" value="SecD/SecF_bac"/>
</dbReference>
<sequence>MELFKYQEPVNFMKSSKRFGLLSIVVIIISLGLLFTKGFNYGIDFAGGTLIQVKYDGNAPLQKVRDTLKNEEKYKGASVTYFGSDDEIVIRTKSTSKVVGEDVGDQIRRLLKDTGKFEIRRVDMVGPKIGDELKEKGLMAMLLAIMGILIYISFRFEWRFALASVMALVHDVTIAVGAIVLFGVEVNLDILAAILTILGYSLNDTIIVFDRIREGVRSIKNPDLAHIIDESVTRTLSRTTLTSLTTFLVVLTLYMFGGEIIKGFSFTLLVGIVVGTYSSIFVASPILLWLGFDVQGFRAKEAEKLKREKEKEKMRAMYEQGTI</sequence>
<keyword evidence="7 10" id="KW-1133">Transmembrane helix</keyword>
<evidence type="ECO:0000256" key="6">
    <source>
        <dbReference type="ARBA" id="ARBA00022927"/>
    </source>
</evidence>
<evidence type="ECO:0000256" key="7">
    <source>
        <dbReference type="ARBA" id="ARBA00022989"/>
    </source>
</evidence>
<dbReference type="InterPro" id="IPR022646">
    <property type="entry name" value="SecD/SecF_CS"/>
</dbReference>
<evidence type="ECO:0000256" key="9">
    <source>
        <dbReference type="ARBA" id="ARBA00023136"/>
    </source>
</evidence>
<feature type="transmembrane region" description="Helical" evidence="10">
    <location>
        <begin position="190"/>
        <end position="209"/>
    </location>
</feature>
<dbReference type="PRINTS" id="PR01755">
    <property type="entry name" value="SECFTRNLCASE"/>
</dbReference>
<feature type="domain" description="Protein export membrane protein SecD/SecF C-terminal" evidence="11">
    <location>
        <begin position="109"/>
        <end position="291"/>
    </location>
</feature>
<dbReference type="GO" id="GO:0015450">
    <property type="term" value="F:protein-transporting ATPase activity"/>
    <property type="evidence" value="ECO:0007669"/>
    <property type="project" value="InterPro"/>
</dbReference>
<evidence type="ECO:0000256" key="4">
    <source>
        <dbReference type="ARBA" id="ARBA00022475"/>
    </source>
</evidence>
<keyword evidence="4" id="KW-1003">Cell membrane</keyword>
<accession>A0A1W1BWQ2</accession>
<keyword evidence="9 10" id="KW-0472">Membrane</keyword>
<dbReference type="NCBIfam" id="TIGR00966">
    <property type="entry name" value="transloc_SecF"/>
    <property type="match status" value="1"/>
</dbReference>
<keyword evidence="8" id="KW-0811">Translocation</keyword>
<dbReference type="AlphaFoldDB" id="A0A1W1BWQ2"/>
<feature type="transmembrane region" description="Helical" evidence="10">
    <location>
        <begin position="263"/>
        <end position="290"/>
    </location>
</feature>
<dbReference type="PANTHER" id="PTHR30081">
    <property type="entry name" value="PROTEIN-EXPORT MEMBRANE PROTEIN SEC"/>
    <property type="match status" value="1"/>
</dbReference>
<feature type="transmembrane region" description="Helical" evidence="10">
    <location>
        <begin position="240"/>
        <end position="257"/>
    </location>
</feature>
<feature type="transmembrane region" description="Helical" evidence="10">
    <location>
        <begin position="137"/>
        <end position="154"/>
    </location>
</feature>
<gene>
    <name evidence="12" type="ORF">MNB_SV-6-146</name>
</gene>
<dbReference type="FunFam" id="1.20.1640.10:FF:000024">
    <property type="entry name" value="Multifunctional fusion protein"/>
    <property type="match status" value="1"/>
</dbReference>
<keyword evidence="3" id="KW-0813">Transport</keyword>
<evidence type="ECO:0000256" key="8">
    <source>
        <dbReference type="ARBA" id="ARBA00023010"/>
    </source>
</evidence>
<evidence type="ECO:0000256" key="3">
    <source>
        <dbReference type="ARBA" id="ARBA00022448"/>
    </source>
</evidence>